<evidence type="ECO:0000313" key="3">
    <source>
        <dbReference type="Proteomes" id="UP000023772"/>
    </source>
</evidence>
<dbReference type="OrthoDB" id="3034946at2"/>
<protein>
    <recommendedName>
        <fullName evidence="5">DUF4276 family protein</fullName>
    </recommendedName>
</protein>
<dbReference type="KEGG" id="dori:FH5T_01310"/>
<dbReference type="RefSeq" id="WP_038554555.1">
    <property type="nucleotide sequence ID" value="NZ_FOHT01000006.1"/>
</dbReference>
<sequence length="195" mass="22590">MVKIGFISEGKSDRTILNSERFKKYLEHQFGITYSEEEILYGGGKSRIKTDFKSLIQNLYKKGVEYIFIMVDQDDKEAQRRNRKYKPVDCPMIVVNEITGYRDNGHYLKDNQIFIIMTKEMEAWFLADEKLNFDCGGQRPEEILNPSDLVGKQLGTSSHGRIAHKLKDKFSLARAAENAPSARRFLNKLEQISQQ</sequence>
<dbReference type="STRING" id="1168034.FH5T_01310"/>
<keyword evidence="3" id="KW-1185">Reference proteome</keyword>
<dbReference type="Pfam" id="PF14103">
    <property type="entry name" value="DUF4276"/>
    <property type="match status" value="1"/>
</dbReference>
<evidence type="ECO:0000313" key="1">
    <source>
        <dbReference type="EMBL" id="AHW61449.1"/>
    </source>
</evidence>
<name>X5DJX0_9BACT</name>
<dbReference type="Proteomes" id="UP000023772">
    <property type="component" value="Chromosome"/>
</dbReference>
<reference evidence="2 4" key="2">
    <citation type="submission" date="2016-10" db="EMBL/GenBank/DDBJ databases">
        <authorList>
            <person name="de Groot N.N."/>
        </authorList>
    </citation>
    <scope>NUCLEOTIDE SEQUENCE [LARGE SCALE GENOMIC DNA]</scope>
    <source>
        <strain evidence="2 4">DSM 25947</strain>
    </source>
</reference>
<proteinExistence type="predicted"/>
<dbReference type="HOGENOM" id="CLU_1432530_0_0_10"/>
<dbReference type="eggNOG" id="ENOG5032WNS">
    <property type="taxonomic scope" value="Bacteria"/>
</dbReference>
<dbReference type="Proteomes" id="UP000181981">
    <property type="component" value="Unassembled WGS sequence"/>
</dbReference>
<reference evidence="1 3" key="1">
    <citation type="submission" date="2014-03" db="EMBL/GenBank/DDBJ databases">
        <title>Complete genome sequence of a deeply braunched marine Bacteroidia bacterium Draconibacterium orientale type strain FH5T.</title>
        <authorList>
            <person name="Li X."/>
            <person name="Wang X."/>
            <person name="Xie Z."/>
            <person name="Du Z."/>
            <person name="Chen G."/>
        </authorList>
    </citation>
    <scope>NUCLEOTIDE SEQUENCE [LARGE SCALE GENOMIC DNA]</scope>
    <source>
        <strain evidence="1 3">FH5</strain>
    </source>
</reference>
<evidence type="ECO:0000313" key="4">
    <source>
        <dbReference type="Proteomes" id="UP000181981"/>
    </source>
</evidence>
<evidence type="ECO:0000313" key="2">
    <source>
        <dbReference type="EMBL" id="SET12513.1"/>
    </source>
</evidence>
<accession>X5DJX0</accession>
<dbReference type="EMBL" id="CP007451">
    <property type="protein sequence ID" value="AHW61449.1"/>
    <property type="molecule type" value="Genomic_DNA"/>
</dbReference>
<dbReference type="AlphaFoldDB" id="X5DJX0"/>
<organism evidence="2 4">
    <name type="scientific">Draconibacterium orientale</name>
    <dbReference type="NCBI Taxonomy" id="1168034"/>
    <lineage>
        <taxon>Bacteria</taxon>
        <taxon>Pseudomonadati</taxon>
        <taxon>Bacteroidota</taxon>
        <taxon>Bacteroidia</taxon>
        <taxon>Marinilabiliales</taxon>
        <taxon>Prolixibacteraceae</taxon>
        <taxon>Draconibacterium</taxon>
    </lineage>
</organism>
<gene>
    <name evidence="1" type="ORF">FH5T_01310</name>
    <name evidence="2" type="ORF">SAMN05444285_10695</name>
</gene>
<dbReference type="InterPro" id="IPR025455">
    <property type="entry name" value="DUF4276"/>
</dbReference>
<evidence type="ECO:0008006" key="5">
    <source>
        <dbReference type="Google" id="ProtNLM"/>
    </source>
</evidence>
<dbReference type="EMBL" id="FOHT01000006">
    <property type="protein sequence ID" value="SET12513.1"/>
    <property type="molecule type" value="Genomic_DNA"/>
</dbReference>